<sequence>LISISADSDDAPQLQIEDCEFSQDSDSYSTYSLSHSIISISGGIMKIERTTIENYEFMNGNSLINIKPNQASTVTIYGTSFLYIAQTGTGNGAAINAELNGASKLTIKEGCSFSGCQSVGSGGAIYAILNIGTNGGIFIEGTTLTTFSQCSASQLGGAIYLDISSGAEDKFKFDGASYSSDNEGLYGKSLFINAKESLRTAVPIGDPTRIKLGALNPETDFYNLMGYDGSNTLAIPLYYIYTAVKNALDKQQKYNPQ</sequence>
<dbReference type="EMBL" id="SNRW01038243">
    <property type="protein sequence ID" value="KAA6353369.1"/>
    <property type="molecule type" value="Genomic_DNA"/>
</dbReference>
<organism evidence="1 2">
    <name type="scientific">Streblomastix strix</name>
    <dbReference type="NCBI Taxonomy" id="222440"/>
    <lineage>
        <taxon>Eukaryota</taxon>
        <taxon>Metamonada</taxon>
        <taxon>Preaxostyla</taxon>
        <taxon>Oxymonadida</taxon>
        <taxon>Streblomastigidae</taxon>
        <taxon>Streblomastix</taxon>
    </lineage>
</organism>
<comment type="caution">
    <text evidence="1">The sequence shown here is derived from an EMBL/GenBank/DDBJ whole genome shotgun (WGS) entry which is preliminary data.</text>
</comment>
<dbReference type="OrthoDB" id="294016at2759"/>
<protein>
    <recommendedName>
        <fullName evidence="3">Right handed beta helix domain-containing protein</fullName>
    </recommendedName>
</protein>
<dbReference type="SUPFAM" id="SSF51126">
    <property type="entry name" value="Pectin lyase-like"/>
    <property type="match status" value="1"/>
</dbReference>
<proteinExistence type="predicted"/>
<evidence type="ECO:0000313" key="1">
    <source>
        <dbReference type="EMBL" id="KAA6353369.1"/>
    </source>
</evidence>
<dbReference type="InterPro" id="IPR011050">
    <property type="entry name" value="Pectin_lyase_fold/virulence"/>
</dbReference>
<feature type="non-terminal residue" evidence="1">
    <location>
        <position position="1"/>
    </location>
</feature>
<dbReference type="AlphaFoldDB" id="A0A5J4T4P7"/>
<evidence type="ECO:0000313" key="2">
    <source>
        <dbReference type="Proteomes" id="UP000324800"/>
    </source>
</evidence>
<name>A0A5J4T4P7_9EUKA</name>
<dbReference type="Proteomes" id="UP000324800">
    <property type="component" value="Unassembled WGS sequence"/>
</dbReference>
<reference evidence="1 2" key="1">
    <citation type="submission" date="2019-03" db="EMBL/GenBank/DDBJ databases">
        <title>Single cell metagenomics reveals metabolic interactions within the superorganism composed of flagellate Streblomastix strix and complex community of Bacteroidetes bacteria on its surface.</title>
        <authorList>
            <person name="Treitli S.C."/>
            <person name="Kolisko M."/>
            <person name="Husnik F."/>
            <person name="Keeling P."/>
            <person name="Hampl V."/>
        </authorList>
    </citation>
    <scope>NUCLEOTIDE SEQUENCE [LARGE SCALE GENOMIC DNA]</scope>
    <source>
        <strain evidence="1">ST1C</strain>
    </source>
</reference>
<accession>A0A5J4T4P7</accession>
<evidence type="ECO:0008006" key="3">
    <source>
        <dbReference type="Google" id="ProtNLM"/>
    </source>
</evidence>
<gene>
    <name evidence="1" type="ORF">EZS28_051104</name>
</gene>